<comment type="similarity">
    <text evidence="10">Belongs to the glycosyltransferase 28 family. MurG subfamily.</text>
</comment>
<reference evidence="13" key="1">
    <citation type="submission" date="2022-05" db="EMBL/GenBank/DDBJ databases">
        <title>Brevundimonas albigilva TT17 genome sequence.</title>
        <authorList>
            <person name="Lee K."/>
            <person name="Son H."/>
        </authorList>
    </citation>
    <scope>NUCLEOTIDE SEQUENCE</scope>
    <source>
        <strain evidence="13">TT17</strain>
    </source>
</reference>
<evidence type="ECO:0000256" key="5">
    <source>
        <dbReference type="ARBA" id="ARBA00022960"/>
    </source>
</evidence>
<dbReference type="RefSeq" id="WP_249749892.1">
    <property type="nucleotide sequence ID" value="NZ_CP097298.1"/>
</dbReference>
<keyword evidence="6 10" id="KW-0573">Peptidoglycan synthesis</keyword>
<evidence type="ECO:0000313" key="13">
    <source>
        <dbReference type="EMBL" id="URI14408.1"/>
    </source>
</evidence>
<feature type="binding site" evidence="10">
    <location>
        <position position="164"/>
    </location>
    <ligand>
        <name>UDP-N-acetyl-alpha-D-glucosamine</name>
        <dbReference type="ChEBI" id="CHEBI:57705"/>
    </ligand>
</feature>
<dbReference type="CDD" id="cd03785">
    <property type="entry name" value="GT28_MurG"/>
    <property type="match status" value="1"/>
</dbReference>
<feature type="binding site" evidence="10">
    <location>
        <position position="293"/>
    </location>
    <ligand>
        <name>UDP-N-acetyl-alpha-D-glucosamine</name>
        <dbReference type="ChEBI" id="CHEBI:57705"/>
    </ligand>
</feature>
<feature type="domain" description="Glycosyltransferase family 28 N-terminal" evidence="11">
    <location>
        <begin position="6"/>
        <end position="139"/>
    </location>
</feature>
<keyword evidence="4 10" id="KW-0808">Transferase</keyword>
<keyword evidence="9 10" id="KW-0961">Cell wall biogenesis/degradation</keyword>
<evidence type="ECO:0000256" key="6">
    <source>
        <dbReference type="ARBA" id="ARBA00022984"/>
    </source>
</evidence>
<comment type="pathway">
    <text evidence="10">Cell wall biogenesis; peptidoglycan biosynthesis.</text>
</comment>
<feature type="domain" description="Glycosyl transferase family 28 C-terminal" evidence="12">
    <location>
        <begin position="186"/>
        <end position="352"/>
    </location>
</feature>
<proteinExistence type="inferred from homology"/>
<dbReference type="Proteomes" id="UP001055429">
    <property type="component" value="Chromosome"/>
</dbReference>
<dbReference type="Pfam" id="PF04101">
    <property type="entry name" value="Glyco_tran_28_C"/>
    <property type="match status" value="1"/>
</dbReference>
<dbReference type="GO" id="GO:0016757">
    <property type="term" value="F:glycosyltransferase activity"/>
    <property type="evidence" value="ECO:0007669"/>
    <property type="project" value="UniProtKB-KW"/>
</dbReference>
<accession>A0ABY4SI11</accession>
<keyword evidence="8 10" id="KW-0131">Cell cycle</keyword>
<evidence type="ECO:0000256" key="1">
    <source>
        <dbReference type="ARBA" id="ARBA00022475"/>
    </source>
</evidence>
<dbReference type="SUPFAM" id="SSF53756">
    <property type="entry name" value="UDP-Glycosyltransferase/glycogen phosphorylase"/>
    <property type="match status" value="1"/>
</dbReference>
<keyword evidence="5 10" id="KW-0133">Cell shape</keyword>
<organism evidence="13 14">
    <name type="scientific">Brevundimonas albigilva</name>
    <dbReference type="NCBI Taxonomy" id="1312364"/>
    <lineage>
        <taxon>Bacteria</taxon>
        <taxon>Pseudomonadati</taxon>
        <taxon>Pseudomonadota</taxon>
        <taxon>Alphaproteobacteria</taxon>
        <taxon>Caulobacterales</taxon>
        <taxon>Caulobacteraceae</taxon>
        <taxon>Brevundimonas</taxon>
    </lineage>
</organism>
<keyword evidence="14" id="KW-1185">Reference proteome</keyword>
<dbReference type="Gene3D" id="3.40.50.2000">
    <property type="entry name" value="Glycogen Phosphorylase B"/>
    <property type="match status" value="2"/>
</dbReference>
<dbReference type="NCBIfam" id="TIGR01133">
    <property type="entry name" value="murG"/>
    <property type="match status" value="1"/>
</dbReference>
<dbReference type="InterPro" id="IPR004276">
    <property type="entry name" value="GlycoTrans_28_N"/>
</dbReference>
<feature type="binding site" evidence="10">
    <location>
        <begin position="12"/>
        <end position="14"/>
    </location>
    <ligand>
        <name>UDP-N-acetyl-alpha-D-glucosamine</name>
        <dbReference type="ChEBI" id="CHEBI:57705"/>
    </ligand>
</feature>
<evidence type="ECO:0000313" key="14">
    <source>
        <dbReference type="Proteomes" id="UP001055429"/>
    </source>
</evidence>
<evidence type="ECO:0000256" key="4">
    <source>
        <dbReference type="ARBA" id="ARBA00022679"/>
    </source>
</evidence>
<evidence type="ECO:0000256" key="8">
    <source>
        <dbReference type="ARBA" id="ARBA00023306"/>
    </source>
</evidence>
<dbReference type="EMBL" id="CP097649">
    <property type="protein sequence ID" value="URI14408.1"/>
    <property type="molecule type" value="Genomic_DNA"/>
</dbReference>
<dbReference type="InterPro" id="IPR006009">
    <property type="entry name" value="GlcNAc_MurG"/>
</dbReference>
<comment type="catalytic activity">
    <reaction evidence="10">
        <text>di-trans,octa-cis-undecaprenyl diphospho-N-acetyl-alpha-D-muramoyl-L-alanyl-D-glutamyl-meso-2,6-diaminopimeloyl-D-alanyl-D-alanine + UDP-N-acetyl-alpha-D-glucosamine = di-trans,octa-cis-undecaprenyl diphospho-[N-acetyl-alpha-D-glucosaminyl-(1-&gt;4)]-N-acetyl-alpha-D-muramoyl-L-alanyl-D-glutamyl-meso-2,6-diaminopimeloyl-D-alanyl-D-alanine + UDP + H(+)</text>
        <dbReference type="Rhea" id="RHEA:31227"/>
        <dbReference type="ChEBI" id="CHEBI:15378"/>
        <dbReference type="ChEBI" id="CHEBI:57705"/>
        <dbReference type="ChEBI" id="CHEBI:58223"/>
        <dbReference type="ChEBI" id="CHEBI:61387"/>
        <dbReference type="ChEBI" id="CHEBI:61388"/>
        <dbReference type="EC" id="2.4.1.227"/>
    </reaction>
</comment>
<dbReference type="PANTHER" id="PTHR21015:SF22">
    <property type="entry name" value="GLYCOSYLTRANSFERASE"/>
    <property type="match status" value="1"/>
</dbReference>
<gene>
    <name evidence="10 13" type="primary">murG</name>
    <name evidence="13" type="ORF">M8231_11320</name>
</gene>
<keyword evidence="3 10" id="KW-0328">Glycosyltransferase</keyword>
<evidence type="ECO:0000256" key="7">
    <source>
        <dbReference type="ARBA" id="ARBA00023136"/>
    </source>
</evidence>
<dbReference type="Pfam" id="PF03033">
    <property type="entry name" value="Glyco_transf_28"/>
    <property type="match status" value="1"/>
</dbReference>
<comment type="caution">
    <text evidence="10">Lacks conserved residue(s) required for the propagation of feature annotation.</text>
</comment>
<evidence type="ECO:0000259" key="12">
    <source>
        <dbReference type="Pfam" id="PF04101"/>
    </source>
</evidence>
<feature type="binding site" evidence="10">
    <location>
        <position position="192"/>
    </location>
    <ligand>
        <name>UDP-N-acetyl-alpha-D-glucosamine</name>
        <dbReference type="ChEBI" id="CHEBI:57705"/>
    </ligand>
</feature>
<keyword evidence="7 10" id="KW-0472">Membrane</keyword>
<name>A0ABY4SI11_9CAUL</name>
<keyword evidence="1 10" id="KW-1003">Cell membrane</keyword>
<evidence type="ECO:0000256" key="9">
    <source>
        <dbReference type="ARBA" id="ARBA00023316"/>
    </source>
</evidence>
<dbReference type="PANTHER" id="PTHR21015">
    <property type="entry name" value="UDP-N-ACETYLGLUCOSAMINE--N-ACETYLMURAMYL-(PENTAPEPTIDE) PYROPHOSPHORYL-UNDECAPRENOL N-ACETYLGLUCOSAMINE TRANSFERASE 1"/>
    <property type="match status" value="1"/>
</dbReference>
<evidence type="ECO:0000256" key="10">
    <source>
        <dbReference type="HAMAP-Rule" id="MF_00033"/>
    </source>
</evidence>
<evidence type="ECO:0000259" key="11">
    <source>
        <dbReference type="Pfam" id="PF03033"/>
    </source>
</evidence>
<dbReference type="InterPro" id="IPR007235">
    <property type="entry name" value="Glyco_trans_28_C"/>
</dbReference>
<dbReference type="HAMAP" id="MF_00033">
    <property type="entry name" value="MurG"/>
    <property type="match status" value="1"/>
</dbReference>
<protein>
    <recommendedName>
        <fullName evidence="10">UDP-N-acetylglucosamine--N-acetylmuramyl-(pentapeptide) pyrophosphoryl-undecaprenol N-acetylglucosamine transferase</fullName>
        <ecNumber evidence="10">2.4.1.227</ecNumber>
    </recommendedName>
    <alternativeName>
        <fullName evidence="10">Undecaprenyl-PP-MurNAc-pentapeptide-UDPGlcNAc GlcNAc transferase</fullName>
    </alternativeName>
</protein>
<comment type="subcellular location">
    <subcellularLocation>
        <location evidence="10">Cell membrane</location>
        <topology evidence="10">Peripheral membrane protein</topology>
        <orientation evidence="10">Cytoplasmic side</orientation>
    </subcellularLocation>
</comment>
<dbReference type="EC" id="2.4.1.227" evidence="10"/>
<comment type="function">
    <text evidence="10">Cell wall formation. Catalyzes the transfer of a GlcNAc subunit on undecaprenyl-pyrophosphoryl-MurNAc-pentapeptide (lipid intermediate I) to form undecaprenyl-pyrophosphoryl-MurNAc-(pentapeptide)GlcNAc (lipid intermediate II).</text>
</comment>
<feature type="binding site" evidence="10">
    <location>
        <position position="121"/>
    </location>
    <ligand>
        <name>UDP-N-acetyl-alpha-D-glucosamine</name>
        <dbReference type="ChEBI" id="CHEBI:57705"/>
    </ligand>
</feature>
<evidence type="ECO:0000256" key="2">
    <source>
        <dbReference type="ARBA" id="ARBA00022618"/>
    </source>
</evidence>
<sequence>MTKLCVVAAGGTGGHMFPAEALAREMAARGWRVVLATDHRGEQYAHAFPAEERLALDAATGSGPLGLVKAGVAIFRGVMQARSAFDRLGADVVVGFGGYPSAPALVAAVVSARPTVIHEQNAVLGRTNRTLAPHVKAVASSFPTLERAPAAVQGRAHVVGSPVRADIRALFDRAYVAPAGDGPIHVLVTGGSQGARLLSETTPRALAALPDPLRRRLKVQQQSRPETLEAARQVYLEAGIEAEVAPFFRDMAQRLSRAHLVVGRSGASTCAELAVAAVPSILIPLKIATDDHQRLNAKALVDAGAAQVILEDDLTVDRLAAALDGVLSDPARLSAMSTAARSVAIPDAAQRLADLVEATANASPSPGRGARE</sequence>
<evidence type="ECO:0000256" key="3">
    <source>
        <dbReference type="ARBA" id="ARBA00022676"/>
    </source>
</evidence>
<keyword evidence="2 10" id="KW-0132">Cell division</keyword>